<dbReference type="Pfam" id="PF03729">
    <property type="entry name" value="DUF308"/>
    <property type="match status" value="2"/>
</dbReference>
<evidence type="ECO:0000313" key="3">
    <source>
        <dbReference type="EMBL" id="GAA5113516.1"/>
    </source>
</evidence>
<protein>
    <submittedName>
        <fullName evidence="3">HdeD family acid-resistance protein</fullName>
    </submittedName>
</protein>
<dbReference type="Proteomes" id="UP001500804">
    <property type="component" value="Unassembled WGS sequence"/>
</dbReference>
<evidence type="ECO:0000256" key="1">
    <source>
        <dbReference type="SAM" id="MobiDB-lite"/>
    </source>
</evidence>
<feature type="transmembrane region" description="Helical" evidence="2">
    <location>
        <begin position="81"/>
        <end position="100"/>
    </location>
</feature>
<name>A0ABP9NAZ2_9PSEU</name>
<feature type="transmembrane region" description="Helical" evidence="2">
    <location>
        <begin position="106"/>
        <end position="124"/>
    </location>
</feature>
<dbReference type="PANTHER" id="PTHR34989:SF1">
    <property type="entry name" value="PROTEIN HDED"/>
    <property type="match status" value="1"/>
</dbReference>
<feature type="transmembrane region" description="Helical" evidence="2">
    <location>
        <begin position="23"/>
        <end position="43"/>
    </location>
</feature>
<accession>A0ABP9NAZ2</accession>
<keyword evidence="4" id="KW-1185">Reference proteome</keyword>
<reference evidence="4" key="1">
    <citation type="journal article" date="2019" name="Int. J. Syst. Evol. Microbiol.">
        <title>The Global Catalogue of Microorganisms (GCM) 10K type strain sequencing project: providing services to taxonomists for standard genome sequencing and annotation.</title>
        <authorList>
            <consortium name="The Broad Institute Genomics Platform"/>
            <consortium name="The Broad Institute Genome Sequencing Center for Infectious Disease"/>
            <person name="Wu L."/>
            <person name="Ma J."/>
        </authorList>
    </citation>
    <scope>NUCLEOTIDE SEQUENCE [LARGE SCALE GENOMIC DNA]</scope>
    <source>
        <strain evidence="4">JCM 18302</strain>
    </source>
</reference>
<feature type="transmembrane region" description="Helical" evidence="2">
    <location>
        <begin position="49"/>
        <end position="69"/>
    </location>
</feature>
<dbReference type="InterPro" id="IPR005325">
    <property type="entry name" value="DUF308_memb"/>
</dbReference>
<dbReference type="InterPro" id="IPR052712">
    <property type="entry name" value="Acid_resist_chaperone_HdeD"/>
</dbReference>
<organism evidence="3 4">
    <name type="scientific">Pseudonocardia adelaidensis</name>
    <dbReference type="NCBI Taxonomy" id="648754"/>
    <lineage>
        <taxon>Bacteria</taxon>
        <taxon>Bacillati</taxon>
        <taxon>Actinomycetota</taxon>
        <taxon>Actinomycetes</taxon>
        <taxon>Pseudonocardiales</taxon>
        <taxon>Pseudonocardiaceae</taxon>
        <taxon>Pseudonocardia</taxon>
    </lineage>
</organism>
<comment type="caution">
    <text evidence="3">The sequence shown here is derived from an EMBL/GenBank/DDBJ whole genome shotgun (WGS) entry which is preliminary data.</text>
</comment>
<feature type="transmembrane region" description="Helical" evidence="2">
    <location>
        <begin position="162"/>
        <end position="184"/>
    </location>
</feature>
<evidence type="ECO:0000256" key="2">
    <source>
        <dbReference type="SAM" id="Phobius"/>
    </source>
</evidence>
<dbReference type="RefSeq" id="WP_345603491.1">
    <property type="nucleotide sequence ID" value="NZ_BAABJO010000003.1"/>
</dbReference>
<dbReference type="EMBL" id="BAABJO010000003">
    <property type="protein sequence ID" value="GAA5113516.1"/>
    <property type="molecule type" value="Genomic_DNA"/>
</dbReference>
<keyword evidence="2" id="KW-0472">Membrane</keyword>
<dbReference type="PANTHER" id="PTHR34989">
    <property type="entry name" value="PROTEIN HDED"/>
    <property type="match status" value="1"/>
</dbReference>
<keyword evidence="2" id="KW-0812">Transmembrane</keyword>
<sequence length="214" mass="21273">MSAGAADQTAAVRGVARIADSPGLVIGAGALSILIGVLVLGWPGATIVVIAWLFAVQLIVAGVLQLVSAFSAGRGPGGRMLSVLLGALSILVGLLCLRATLQTALVLGLVIGALWVLQGIAGVVDALGSDQGPGRGWAIASGVLSVLGGAVVLVYPGTSLVVLTWLFGIVLVVVGVPLVVQGIATRRAGTPRPSRQQRARAGVEAGGEKGRTGL</sequence>
<keyword evidence="2" id="KW-1133">Transmembrane helix</keyword>
<evidence type="ECO:0000313" key="4">
    <source>
        <dbReference type="Proteomes" id="UP001500804"/>
    </source>
</evidence>
<proteinExistence type="predicted"/>
<feature type="transmembrane region" description="Helical" evidence="2">
    <location>
        <begin position="136"/>
        <end position="156"/>
    </location>
</feature>
<gene>
    <name evidence="3" type="ORF">GCM10023320_09230</name>
</gene>
<feature type="region of interest" description="Disordered" evidence="1">
    <location>
        <begin position="189"/>
        <end position="214"/>
    </location>
</feature>